<protein>
    <submittedName>
        <fullName evidence="1">Uncharacterized protein</fullName>
    </submittedName>
</protein>
<dbReference type="STRING" id="1661398.A0A482VAY1"/>
<sequence>MYSQKVPASSATDDDDFELKRSELNSRGYYSEIITKVDYGPDVDAEGLAGCQKKPNFLWQIRTEKHAPTIKKLPPAEKKLNLKDAERWMTYDEDDSIEFSVDTFKPKVQLQLRVYPFEITRSVATERLRRQFQAKSIRILLDELNIQPSDMISLQLLKQYLTGKVPKLNTTTNYLPLELFDDEEYDCRTPENWLELGLIKGVRNPLPAEAFIPVEEYKLDNIKNFDELFNNLCEWVNVAVMDYNPGTKLWKVLTLDGTRRIAELPRIYIMFKAEDPSIFAQRIKAAVDLRKHTETTLR</sequence>
<comment type="caution">
    <text evidence="1">The sequence shown here is derived from an EMBL/GenBank/DDBJ whole genome shotgun (WGS) entry which is preliminary data.</text>
</comment>
<evidence type="ECO:0000313" key="1">
    <source>
        <dbReference type="EMBL" id="RZB40394.1"/>
    </source>
</evidence>
<keyword evidence="2" id="KW-1185">Reference proteome</keyword>
<dbReference type="AlphaFoldDB" id="A0A482VAY1"/>
<dbReference type="OrthoDB" id="5593012at2759"/>
<proteinExistence type="predicted"/>
<accession>A0A482VAY1</accession>
<gene>
    <name evidence="1" type="ORF">BDFB_001449</name>
</gene>
<dbReference type="EMBL" id="QDEB01119261">
    <property type="protein sequence ID" value="RZB40394.1"/>
    <property type="molecule type" value="Genomic_DNA"/>
</dbReference>
<name>A0A482VAY1_ASBVE</name>
<organism evidence="1 2">
    <name type="scientific">Asbolus verrucosus</name>
    <name type="common">Desert ironclad beetle</name>
    <dbReference type="NCBI Taxonomy" id="1661398"/>
    <lineage>
        <taxon>Eukaryota</taxon>
        <taxon>Metazoa</taxon>
        <taxon>Ecdysozoa</taxon>
        <taxon>Arthropoda</taxon>
        <taxon>Hexapoda</taxon>
        <taxon>Insecta</taxon>
        <taxon>Pterygota</taxon>
        <taxon>Neoptera</taxon>
        <taxon>Endopterygota</taxon>
        <taxon>Coleoptera</taxon>
        <taxon>Polyphaga</taxon>
        <taxon>Cucujiformia</taxon>
        <taxon>Tenebrionidae</taxon>
        <taxon>Pimeliinae</taxon>
        <taxon>Asbolus</taxon>
    </lineage>
</organism>
<evidence type="ECO:0000313" key="2">
    <source>
        <dbReference type="Proteomes" id="UP000292052"/>
    </source>
</evidence>
<reference evidence="1 2" key="1">
    <citation type="submission" date="2017-03" db="EMBL/GenBank/DDBJ databases">
        <title>Genome of the blue death feigning beetle - Asbolus verrucosus.</title>
        <authorList>
            <person name="Rider S.D."/>
        </authorList>
    </citation>
    <scope>NUCLEOTIDE SEQUENCE [LARGE SCALE GENOMIC DNA]</scope>
    <source>
        <strain evidence="1">Butters</strain>
        <tissue evidence="1">Head and leg muscle</tissue>
    </source>
</reference>
<dbReference type="Proteomes" id="UP000292052">
    <property type="component" value="Unassembled WGS sequence"/>
</dbReference>